<evidence type="ECO:0000313" key="3">
    <source>
        <dbReference type="Proteomes" id="UP000178735"/>
    </source>
</evidence>
<protein>
    <submittedName>
        <fullName evidence="2">Uncharacterized protein</fullName>
    </submittedName>
</protein>
<gene>
    <name evidence="2" type="ORF">A2008_04895</name>
</gene>
<dbReference type="PANTHER" id="PTHR24104:SF25">
    <property type="entry name" value="PROTEIN LIN-41"/>
    <property type="match status" value="1"/>
</dbReference>
<dbReference type="SUPFAM" id="SSF48452">
    <property type="entry name" value="TPR-like"/>
    <property type="match status" value="1"/>
</dbReference>
<dbReference type="Pfam" id="PF17170">
    <property type="entry name" value="DUF5128"/>
    <property type="match status" value="1"/>
</dbReference>
<dbReference type="PANTHER" id="PTHR24104">
    <property type="entry name" value="E3 UBIQUITIN-PROTEIN LIGASE NHLRC1-RELATED"/>
    <property type="match status" value="1"/>
</dbReference>
<feature type="chain" id="PRO_5009533587" evidence="1">
    <location>
        <begin position="26"/>
        <end position="759"/>
    </location>
</feature>
<accession>A0A1F7WTR0</accession>
<dbReference type="GO" id="GO:0061630">
    <property type="term" value="F:ubiquitin protein ligase activity"/>
    <property type="evidence" value="ECO:0007669"/>
    <property type="project" value="TreeGrafter"/>
</dbReference>
<dbReference type="GO" id="GO:0008270">
    <property type="term" value="F:zinc ion binding"/>
    <property type="evidence" value="ECO:0007669"/>
    <property type="project" value="UniProtKB-KW"/>
</dbReference>
<feature type="signal peptide" evidence="1">
    <location>
        <begin position="1"/>
        <end position="25"/>
    </location>
</feature>
<dbReference type="EMBL" id="MGFH01000078">
    <property type="protein sequence ID" value="OGM06153.1"/>
    <property type="molecule type" value="Genomic_DNA"/>
</dbReference>
<dbReference type="STRING" id="1817813.A2008_04895"/>
<proteinExistence type="predicted"/>
<dbReference type="GO" id="GO:0000209">
    <property type="term" value="P:protein polyubiquitination"/>
    <property type="evidence" value="ECO:0007669"/>
    <property type="project" value="TreeGrafter"/>
</dbReference>
<keyword evidence="1" id="KW-0732">Signal</keyword>
<sequence length="759" mass="85396">MRKNGNLIKLAIISSLLFASATLSACEDVMNAFLMKKHLSRNEKRIEQKKRKDSALELDLLKPLFMFSDDEKYFKNHMMLKEEFFLLDRYKYISASSASNFLADSESNFIVYDKASATLLFFNKFGVLSDRVKLNFGGESRILAPSNMLRDINGNIMMTCSILGRFYRFTPGGVLLNSTEITENKGTFLKQMFAIKVFSSAKYSVMAEMNSKKIFVFENGKKLFDLKYENLSDDAYIYFSPQNDIFLVDGASSTILNIVPAAGPGNGSVHKYSLKRYSGDKILKNSAGNLFIFRKSERIIEKINESGKVISSYGAVKSENITFENNLFPCDFALGPDESLYVLDDKHHKINVYSGSGVFSFSFGSYGKSAGRFLSPEKIIVDRLKRIIVCDKDKNAALVFNSKGEFIESYGNILGTNVIAHYGLYADLHEKIHIFDYPSNQHYTLNYNFQFLRILNETLSKKTNYPHSFITVSSSAGVNFFDLNAQKCYELTPDAKLKRVDVPLEISSIKIEARKIFVKNIAGDGYANILGLCRNEAFVYKLDITGRTINKFRIPEKGEEYSTIAADMFKNFYLVSAKEDKILKFDENGSPKGVFQIQAGPGAKRGALSMLNFCKNNAAFACDAERKTISVFNTLKGFSTDSTHSIAEEVKKNNIVILDSIADGENIFILCSAGGDLLVLKYKLADYFREGSELFARGLYQEALVSFEKHRRISPSAGPNALFYMAQCYRKLSKNYEAALIEAELAKKYPDSHAAGRVR</sequence>
<name>A0A1F7WTR0_9BACT</name>
<reference evidence="2 3" key="1">
    <citation type="journal article" date="2016" name="Nat. Commun.">
        <title>Thousands of microbial genomes shed light on interconnected biogeochemical processes in an aquifer system.</title>
        <authorList>
            <person name="Anantharaman K."/>
            <person name="Brown C.T."/>
            <person name="Hug L.A."/>
            <person name="Sharon I."/>
            <person name="Castelle C.J."/>
            <person name="Probst A.J."/>
            <person name="Thomas B.C."/>
            <person name="Singh A."/>
            <person name="Wilkins M.J."/>
            <person name="Karaoz U."/>
            <person name="Brodie E.L."/>
            <person name="Williams K.H."/>
            <person name="Hubbard S.S."/>
            <person name="Banfield J.F."/>
        </authorList>
    </citation>
    <scope>NUCLEOTIDE SEQUENCE [LARGE SCALE GENOMIC DNA]</scope>
</reference>
<dbReference type="AlphaFoldDB" id="A0A1F7WTR0"/>
<dbReference type="Gene3D" id="1.25.40.10">
    <property type="entry name" value="Tetratricopeptide repeat domain"/>
    <property type="match status" value="1"/>
</dbReference>
<dbReference type="InterPro" id="IPR011990">
    <property type="entry name" value="TPR-like_helical_dom_sf"/>
</dbReference>
<dbReference type="InterPro" id="IPR050952">
    <property type="entry name" value="TRIM-NHL_E3_ligases"/>
</dbReference>
<comment type="caution">
    <text evidence="2">The sequence shown here is derived from an EMBL/GenBank/DDBJ whole genome shotgun (WGS) entry which is preliminary data.</text>
</comment>
<dbReference type="InterPro" id="IPR011042">
    <property type="entry name" value="6-blade_b-propeller_TolB-like"/>
</dbReference>
<dbReference type="Proteomes" id="UP000178735">
    <property type="component" value="Unassembled WGS sequence"/>
</dbReference>
<evidence type="ECO:0000256" key="1">
    <source>
        <dbReference type="SAM" id="SignalP"/>
    </source>
</evidence>
<evidence type="ECO:0000313" key="2">
    <source>
        <dbReference type="EMBL" id="OGM06153.1"/>
    </source>
</evidence>
<dbReference type="PROSITE" id="PS51257">
    <property type="entry name" value="PROKAR_LIPOPROTEIN"/>
    <property type="match status" value="1"/>
</dbReference>
<organism evidence="2 3">
    <name type="scientific">Candidatus Wallbacteria bacterium GWC2_49_35</name>
    <dbReference type="NCBI Taxonomy" id="1817813"/>
    <lineage>
        <taxon>Bacteria</taxon>
        <taxon>Candidatus Walliibacteriota</taxon>
    </lineage>
</organism>
<dbReference type="SUPFAM" id="SSF101898">
    <property type="entry name" value="NHL repeat"/>
    <property type="match status" value="1"/>
</dbReference>
<dbReference type="SUPFAM" id="SSF63829">
    <property type="entry name" value="Calcium-dependent phosphotriesterase"/>
    <property type="match status" value="1"/>
</dbReference>
<dbReference type="Gene3D" id="2.120.10.30">
    <property type="entry name" value="TolB, C-terminal domain"/>
    <property type="match status" value="2"/>
</dbReference>
<dbReference type="GO" id="GO:0043161">
    <property type="term" value="P:proteasome-mediated ubiquitin-dependent protein catabolic process"/>
    <property type="evidence" value="ECO:0007669"/>
    <property type="project" value="TreeGrafter"/>
</dbReference>